<accession>A0A0D3IHI2</accession>
<name>A0A0D3IHI2_EMIH1</name>
<evidence type="ECO:0000313" key="6">
    <source>
        <dbReference type="Proteomes" id="UP000013827"/>
    </source>
</evidence>
<feature type="domain" description="ABC transporter" evidence="4">
    <location>
        <begin position="9"/>
        <end position="289"/>
    </location>
</feature>
<proteinExistence type="predicted"/>
<dbReference type="Pfam" id="PF00005">
    <property type="entry name" value="ABC_tran"/>
    <property type="match status" value="2"/>
</dbReference>
<dbReference type="PaxDb" id="2903-EOD10717"/>
<dbReference type="eggNOG" id="KOG0927">
    <property type="taxonomic scope" value="Eukaryota"/>
</dbReference>
<sequence>MASRSVISLQHLNVTVGSPPRTLVAALSLRIHANERWAVVGANGAGKTVTSSLFARRVIGGADASAAAALAVHVSFDSHRRLLRDEQRAFRESRYEQNVHKRATPASFLFPHLVPEDPEGGTRAARTRSGYKGYRPPRSRLSPLPVRHDASPRDEPLLAALEGATCGGAAGSLLRSFSLLEARHRPLHVLSTGQLRKALLASCLLAPPKLLLLDEALDGLDARSRRAALEAVQTVTTQHDCALVMVAHRTVDLPPSPTHALLLGLGDDGTGWQAGTWDALRSDFRDVTIRYDAASTVFAPPLNWTVREGENWAVVGGNGTGKTTLVDLISGENVLGYTQDISLFGRRKGSGESVWSIKEQLGVISTASHMSYSDFADPEVVALARANGFARSSGCVTTWEVVASGFFDSVGAYKELSLSQREAARGWIDCFGLADLVAPPPAHGGGNLAYLDASHPPEYVAAARRAAELLRPSQAAAAGRDFFRLSFGQQKLVLLCRAVVKRPRLLLLDEPTHGLSSANRHRLLGMLSTLAADPSIALVLVTHRQDEIEQLGFGNEERKDARGGELVQGG</sequence>
<dbReference type="GO" id="GO:0005524">
    <property type="term" value="F:ATP binding"/>
    <property type="evidence" value="ECO:0007669"/>
    <property type="project" value="UniProtKB-KW"/>
</dbReference>
<feature type="region of interest" description="Disordered" evidence="3">
    <location>
        <begin position="119"/>
        <end position="150"/>
    </location>
</feature>
<reference evidence="5" key="2">
    <citation type="submission" date="2024-10" db="UniProtKB">
        <authorList>
            <consortium name="EnsemblProtists"/>
        </authorList>
    </citation>
    <scope>IDENTIFICATION</scope>
</reference>
<dbReference type="Proteomes" id="UP000013827">
    <property type="component" value="Unassembled WGS sequence"/>
</dbReference>
<keyword evidence="2" id="KW-0067">ATP-binding</keyword>
<dbReference type="PROSITE" id="PS00211">
    <property type="entry name" value="ABC_TRANSPORTER_1"/>
    <property type="match status" value="1"/>
</dbReference>
<dbReference type="Gene3D" id="3.40.50.300">
    <property type="entry name" value="P-loop containing nucleotide triphosphate hydrolases"/>
    <property type="match status" value="2"/>
</dbReference>
<evidence type="ECO:0000256" key="1">
    <source>
        <dbReference type="ARBA" id="ARBA00022741"/>
    </source>
</evidence>
<dbReference type="AlphaFoldDB" id="A0A0D3IHI2"/>
<dbReference type="KEGG" id="ehx:EMIHUDRAFT_215521"/>
<dbReference type="PANTHER" id="PTHR43158">
    <property type="entry name" value="SKFA PEPTIDE EXPORT ATP-BINDING PROTEIN SKFE"/>
    <property type="match status" value="1"/>
</dbReference>
<dbReference type="HOGENOM" id="CLU_587167_0_0_1"/>
<organism evidence="5 6">
    <name type="scientific">Emiliania huxleyi (strain CCMP1516)</name>
    <dbReference type="NCBI Taxonomy" id="280463"/>
    <lineage>
        <taxon>Eukaryota</taxon>
        <taxon>Haptista</taxon>
        <taxon>Haptophyta</taxon>
        <taxon>Prymnesiophyceae</taxon>
        <taxon>Isochrysidales</taxon>
        <taxon>Noelaerhabdaceae</taxon>
        <taxon>Emiliania</taxon>
    </lineage>
</organism>
<dbReference type="InterPro" id="IPR003593">
    <property type="entry name" value="AAA+_ATPase"/>
</dbReference>
<reference evidence="6" key="1">
    <citation type="journal article" date="2013" name="Nature">
        <title>Pan genome of the phytoplankton Emiliania underpins its global distribution.</title>
        <authorList>
            <person name="Read B.A."/>
            <person name="Kegel J."/>
            <person name="Klute M.J."/>
            <person name="Kuo A."/>
            <person name="Lefebvre S.C."/>
            <person name="Maumus F."/>
            <person name="Mayer C."/>
            <person name="Miller J."/>
            <person name="Monier A."/>
            <person name="Salamov A."/>
            <person name="Young J."/>
            <person name="Aguilar M."/>
            <person name="Claverie J.M."/>
            <person name="Frickenhaus S."/>
            <person name="Gonzalez K."/>
            <person name="Herman E.K."/>
            <person name="Lin Y.C."/>
            <person name="Napier J."/>
            <person name="Ogata H."/>
            <person name="Sarno A.F."/>
            <person name="Shmutz J."/>
            <person name="Schroeder D."/>
            <person name="de Vargas C."/>
            <person name="Verret F."/>
            <person name="von Dassow P."/>
            <person name="Valentin K."/>
            <person name="Van de Peer Y."/>
            <person name="Wheeler G."/>
            <person name="Dacks J.B."/>
            <person name="Delwiche C.F."/>
            <person name="Dyhrman S.T."/>
            <person name="Glockner G."/>
            <person name="John U."/>
            <person name="Richards T."/>
            <person name="Worden A.Z."/>
            <person name="Zhang X."/>
            <person name="Grigoriev I.V."/>
            <person name="Allen A.E."/>
            <person name="Bidle K."/>
            <person name="Borodovsky M."/>
            <person name="Bowler C."/>
            <person name="Brownlee C."/>
            <person name="Cock J.M."/>
            <person name="Elias M."/>
            <person name="Gladyshev V.N."/>
            <person name="Groth M."/>
            <person name="Guda C."/>
            <person name="Hadaegh A."/>
            <person name="Iglesias-Rodriguez M.D."/>
            <person name="Jenkins J."/>
            <person name="Jones B.M."/>
            <person name="Lawson T."/>
            <person name="Leese F."/>
            <person name="Lindquist E."/>
            <person name="Lobanov A."/>
            <person name="Lomsadze A."/>
            <person name="Malik S.B."/>
            <person name="Marsh M.E."/>
            <person name="Mackinder L."/>
            <person name="Mock T."/>
            <person name="Mueller-Roeber B."/>
            <person name="Pagarete A."/>
            <person name="Parker M."/>
            <person name="Probert I."/>
            <person name="Quesneville H."/>
            <person name="Raines C."/>
            <person name="Rensing S.A."/>
            <person name="Riano-Pachon D.M."/>
            <person name="Richier S."/>
            <person name="Rokitta S."/>
            <person name="Shiraiwa Y."/>
            <person name="Soanes D.M."/>
            <person name="van der Giezen M."/>
            <person name="Wahlund T.M."/>
            <person name="Williams B."/>
            <person name="Wilson W."/>
            <person name="Wolfe G."/>
            <person name="Wurch L.L."/>
        </authorList>
    </citation>
    <scope>NUCLEOTIDE SEQUENCE</scope>
</reference>
<dbReference type="InterPro" id="IPR027417">
    <property type="entry name" value="P-loop_NTPase"/>
</dbReference>
<dbReference type="SMART" id="SM00382">
    <property type="entry name" value="AAA"/>
    <property type="match status" value="2"/>
</dbReference>
<keyword evidence="1" id="KW-0547">Nucleotide-binding</keyword>
<evidence type="ECO:0000313" key="5">
    <source>
        <dbReference type="EnsemblProtists" id="EOD10717"/>
    </source>
</evidence>
<dbReference type="GeneID" id="17256772"/>
<dbReference type="PROSITE" id="PS50893">
    <property type="entry name" value="ABC_TRANSPORTER_2"/>
    <property type="match status" value="2"/>
</dbReference>
<dbReference type="SUPFAM" id="SSF52540">
    <property type="entry name" value="P-loop containing nucleoside triphosphate hydrolases"/>
    <property type="match status" value="2"/>
</dbReference>
<dbReference type="InterPro" id="IPR003439">
    <property type="entry name" value="ABC_transporter-like_ATP-bd"/>
</dbReference>
<dbReference type="PANTHER" id="PTHR43158:SF2">
    <property type="entry name" value="SKFA PEPTIDE EXPORT ATP-BINDING PROTEIN SKFE"/>
    <property type="match status" value="1"/>
</dbReference>
<evidence type="ECO:0000256" key="2">
    <source>
        <dbReference type="ARBA" id="ARBA00022840"/>
    </source>
</evidence>
<dbReference type="InterPro" id="IPR017871">
    <property type="entry name" value="ABC_transporter-like_CS"/>
</dbReference>
<keyword evidence="6" id="KW-1185">Reference proteome</keyword>
<evidence type="ECO:0000259" key="4">
    <source>
        <dbReference type="PROSITE" id="PS50893"/>
    </source>
</evidence>
<protein>
    <recommendedName>
        <fullName evidence="4">ABC transporter domain-containing protein</fullName>
    </recommendedName>
</protein>
<dbReference type="EnsemblProtists" id="EOD10717">
    <property type="protein sequence ID" value="EOD10717"/>
    <property type="gene ID" value="EMIHUDRAFT_215521"/>
</dbReference>
<dbReference type="GO" id="GO:0016887">
    <property type="term" value="F:ATP hydrolysis activity"/>
    <property type="evidence" value="ECO:0007669"/>
    <property type="project" value="InterPro"/>
</dbReference>
<dbReference type="STRING" id="2903.R1BM31"/>
<evidence type="ECO:0000256" key="3">
    <source>
        <dbReference type="SAM" id="MobiDB-lite"/>
    </source>
</evidence>
<dbReference type="RefSeq" id="XP_005763146.1">
    <property type="nucleotide sequence ID" value="XM_005763089.1"/>
</dbReference>
<feature type="domain" description="ABC transporter" evidence="4">
    <location>
        <begin position="284"/>
        <end position="570"/>
    </location>
</feature>